<dbReference type="GO" id="GO:0005615">
    <property type="term" value="C:extracellular space"/>
    <property type="evidence" value="ECO:0007669"/>
    <property type="project" value="InterPro"/>
</dbReference>
<feature type="non-terminal residue" evidence="7">
    <location>
        <position position="1"/>
    </location>
</feature>
<dbReference type="InterPro" id="IPR000215">
    <property type="entry name" value="Serpin_fam"/>
</dbReference>
<accession>A0A3S3Q492</accession>
<comment type="similarity">
    <text evidence="1 5">Belongs to the serpin family.</text>
</comment>
<dbReference type="SMART" id="SM00093">
    <property type="entry name" value="SERPIN"/>
    <property type="match status" value="1"/>
</dbReference>
<feature type="domain" description="Serpin" evidence="6">
    <location>
        <begin position="25"/>
        <end position="389"/>
    </location>
</feature>
<dbReference type="InterPro" id="IPR036186">
    <property type="entry name" value="Serpin_sf"/>
</dbReference>
<dbReference type="Gene3D" id="3.30.497.10">
    <property type="entry name" value="Antithrombin, subunit I, domain 2"/>
    <property type="match status" value="1"/>
</dbReference>
<evidence type="ECO:0000313" key="7">
    <source>
        <dbReference type="EMBL" id="RWS03121.1"/>
    </source>
</evidence>
<keyword evidence="4" id="KW-0325">Glycoprotein</keyword>
<dbReference type="OrthoDB" id="671595at2759"/>
<evidence type="ECO:0000256" key="5">
    <source>
        <dbReference type="RuleBase" id="RU000411"/>
    </source>
</evidence>
<dbReference type="Gene3D" id="2.30.39.10">
    <property type="entry name" value="Alpha-1-antitrypsin, domain 1"/>
    <property type="match status" value="1"/>
</dbReference>
<dbReference type="EMBL" id="NCKU01006828">
    <property type="protein sequence ID" value="RWS03121.1"/>
    <property type="molecule type" value="Genomic_DNA"/>
</dbReference>
<organism evidence="7 8">
    <name type="scientific">Dinothrombium tinctorium</name>
    <dbReference type="NCBI Taxonomy" id="1965070"/>
    <lineage>
        <taxon>Eukaryota</taxon>
        <taxon>Metazoa</taxon>
        <taxon>Ecdysozoa</taxon>
        <taxon>Arthropoda</taxon>
        <taxon>Chelicerata</taxon>
        <taxon>Arachnida</taxon>
        <taxon>Acari</taxon>
        <taxon>Acariformes</taxon>
        <taxon>Trombidiformes</taxon>
        <taxon>Prostigmata</taxon>
        <taxon>Anystina</taxon>
        <taxon>Parasitengona</taxon>
        <taxon>Trombidioidea</taxon>
        <taxon>Trombidiidae</taxon>
        <taxon>Dinothrombium</taxon>
    </lineage>
</organism>
<evidence type="ECO:0000259" key="6">
    <source>
        <dbReference type="SMART" id="SM00093"/>
    </source>
</evidence>
<dbReference type="STRING" id="1965070.A0A3S3Q492"/>
<protein>
    <submittedName>
        <fullName evidence="7">Serine protease inhibitor 5 RmS5-like protein</fullName>
    </submittedName>
</protein>
<dbReference type="PANTHER" id="PTHR11461">
    <property type="entry name" value="SERINE PROTEASE INHIBITOR, SERPIN"/>
    <property type="match status" value="1"/>
</dbReference>
<dbReference type="InterPro" id="IPR042185">
    <property type="entry name" value="Serpin_sf_2"/>
</dbReference>
<keyword evidence="8" id="KW-1185">Reference proteome</keyword>
<evidence type="ECO:0000313" key="8">
    <source>
        <dbReference type="Proteomes" id="UP000285301"/>
    </source>
</evidence>
<dbReference type="SUPFAM" id="SSF56574">
    <property type="entry name" value="Serpins"/>
    <property type="match status" value="1"/>
</dbReference>
<keyword evidence="3" id="KW-0722">Serine protease inhibitor</keyword>
<comment type="caution">
    <text evidence="7">The sequence shown here is derived from an EMBL/GenBank/DDBJ whole genome shotgun (WGS) entry which is preliminary data.</text>
</comment>
<proteinExistence type="inferred from homology"/>
<dbReference type="PANTHER" id="PTHR11461:SF211">
    <property type="entry name" value="GH10112P-RELATED"/>
    <property type="match status" value="1"/>
</dbReference>
<keyword evidence="2" id="KW-0646">Protease inhibitor</keyword>
<feature type="non-terminal residue" evidence="7">
    <location>
        <position position="390"/>
    </location>
</feature>
<dbReference type="Pfam" id="PF00079">
    <property type="entry name" value="Serpin"/>
    <property type="match status" value="1"/>
</dbReference>
<dbReference type="AlphaFoldDB" id="A0A3S3Q492"/>
<name>A0A3S3Q492_9ACAR</name>
<evidence type="ECO:0000256" key="2">
    <source>
        <dbReference type="ARBA" id="ARBA00022690"/>
    </source>
</evidence>
<sequence>LSPSQLPGGQLSTQDFAKSLNEFSLKFFKNTETSNKNVICSPFSVAICLGMLLKGARGQTAAEIKTVTRFSNVSNDELIQQRLHETLDEYRKTESENNNRNATVNIANRLLVAQNHNVSNEYKNYIANQYYAAVDEVDFARNGEQIKQSVNDFVNRKTKGEIKSVLNQPLPANTIIYLLNTIYFKGNWKSAFNSSFTQKRKFYNHDQSEVDVDTMSATEIKLKYTKDYEKKVTVVELPYVGNLSMILLVPQERYGLSEVLQNLNSEETENLIKSTYSSKITLKMPKFKSEYDVDARNLLEQMGLTSAFTPAANFSGITNKVHVSKIDHKAVVKVDESGTVAAAITSVTLPIARPAPPLPTPVVIVDHPFAFIIRDQLSGINIFYGVVNKF</sequence>
<dbReference type="Proteomes" id="UP000285301">
    <property type="component" value="Unassembled WGS sequence"/>
</dbReference>
<dbReference type="InterPro" id="IPR042178">
    <property type="entry name" value="Serpin_sf_1"/>
</dbReference>
<dbReference type="InterPro" id="IPR023796">
    <property type="entry name" value="Serpin_dom"/>
</dbReference>
<reference evidence="7 8" key="1">
    <citation type="journal article" date="2018" name="Gigascience">
        <title>Genomes of trombidid mites reveal novel predicted allergens and laterally-transferred genes associated with secondary metabolism.</title>
        <authorList>
            <person name="Dong X."/>
            <person name="Chaisiri K."/>
            <person name="Xia D."/>
            <person name="Armstrong S.D."/>
            <person name="Fang Y."/>
            <person name="Donnelly M.J."/>
            <person name="Kadowaki T."/>
            <person name="McGarry J.W."/>
            <person name="Darby A.C."/>
            <person name="Makepeace B.L."/>
        </authorList>
    </citation>
    <scope>NUCLEOTIDE SEQUENCE [LARGE SCALE GENOMIC DNA]</scope>
    <source>
        <strain evidence="7">UoL-WK</strain>
    </source>
</reference>
<dbReference type="GO" id="GO:0004867">
    <property type="term" value="F:serine-type endopeptidase inhibitor activity"/>
    <property type="evidence" value="ECO:0007669"/>
    <property type="project" value="UniProtKB-KW"/>
</dbReference>
<evidence type="ECO:0000256" key="3">
    <source>
        <dbReference type="ARBA" id="ARBA00022900"/>
    </source>
</evidence>
<evidence type="ECO:0000256" key="4">
    <source>
        <dbReference type="ARBA" id="ARBA00023180"/>
    </source>
</evidence>
<evidence type="ECO:0000256" key="1">
    <source>
        <dbReference type="ARBA" id="ARBA00009500"/>
    </source>
</evidence>
<gene>
    <name evidence="7" type="ORF">B4U79_11231</name>
</gene>